<keyword evidence="1" id="KW-1133">Transmembrane helix</keyword>
<feature type="signal peptide" evidence="2">
    <location>
        <begin position="1"/>
        <end position="20"/>
    </location>
</feature>
<reference evidence="3 4" key="1">
    <citation type="journal article" date="2021" name="BMC Biol.">
        <title>Horizontally acquired antibacterial genes associated with adaptive radiation of ladybird beetles.</title>
        <authorList>
            <person name="Li H.S."/>
            <person name="Tang X.F."/>
            <person name="Huang Y.H."/>
            <person name="Xu Z.Y."/>
            <person name="Chen M.L."/>
            <person name="Du X.Y."/>
            <person name="Qiu B.Y."/>
            <person name="Chen P.T."/>
            <person name="Zhang W."/>
            <person name="Slipinski A."/>
            <person name="Escalona H.E."/>
            <person name="Waterhouse R.M."/>
            <person name="Zwick A."/>
            <person name="Pang H."/>
        </authorList>
    </citation>
    <scope>NUCLEOTIDE SEQUENCE [LARGE SCALE GENOMIC DNA]</scope>
    <source>
        <strain evidence="3">SYSU2018</strain>
    </source>
</reference>
<keyword evidence="1" id="KW-0812">Transmembrane</keyword>
<dbReference type="InterPro" id="IPR012464">
    <property type="entry name" value="DUF1676"/>
</dbReference>
<gene>
    <name evidence="3" type="ORF">HHI36_007164</name>
</gene>
<proteinExistence type="predicted"/>
<name>A0ABD2MPL0_9CUCU</name>
<comment type="caution">
    <text evidence="3">The sequence shown here is derived from an EMBL/GenBank/DDBJ whole genome shotgun (WGS) entry which is preliminary data.</text>
</comment>
<accession>A0ABD2MPL0</accession>
<organism evidence="3 4">
    <name type="scientific">Cryptolaemus montrouzieri</name>
    <dbReference type="NCBI Taxonomy" id="559131"/>
    <lineage>
        <taxon>Eukaryota</taxon>
        <taxon>Metazoa</taxon>
        <taxon>Ecdysozoa</taxon>
        <taxon>Arthropoda</taxon>
        <taxon>Hexapoda</taxon>
        <taxon>Insecta</taxon>
        <taxon>Pterygota</taxon>
        <taxon>Neoptera</taxon>
        <taxon>Endopterygota</taxon>
        <taxon>Coleoptera</taxon>
        <taxon>Polyphaga</taxon>
        <taxon>Cucujiformia</taxon>
        <taxon>Coccinelloidea</taxon>
        <taxon>Coccinellidae</taxon>
        <taxon>Scymninae</taxon>
        <taxon>Scymnini</taxon>
        <taxon>Cryptolaemus</taxon>
    </lineage>
</organism>
<evidence type="ECO:0000313" key="3">
    <source>
        <dbReference type="EMBL" id="KAL3268031.1"/>
    </source>
</evidence>
<feature type="chain" id="PRO_5044799023" evidence="2">
    <location>
        <begin position="21"/>
        <end position="261"/>
    </location>
</feature>
<evidence type="ECO:0000313" key="4">
    <source>
        <dbReference type="Proteomes" id="UP001516400"/>
    </source>
</evidence>
<evidence type="ECO:0000256" key="2">
    <source>
        <dbReference type="SAM" id="SignalP"/>
    </source>
</evidence>
<dbReference type="Proteomes" id="UP001516400">
    <property type="component" value="Unassembled WGS sequence"/>
</dbReference>
<feature type="transmembrane region" description="Helical" evidence="1">
    <location>
        <begin position="179"/>
        <end position="197"/>
    </location>
</feature>
<keyword evidence="2" id="KW-0732">Signal</keyword>
<protein>
    <submittedName>
        <fullName evidence="3">Uncharacterized protein</fullName>
    </submittedName>
</protein>
<keyword evidence="4" id="KW-1185">Reference proteome</keyword>
<dbReference type="EMBL" id="JABFTP020000021">
    <property type="protein sequence ID" value="KAL3268031.1"/>
    <property type="molecule type" value="Genomic_DNA"/>
</dbReference>
<evidence type="ECO:0000256" key="1">
    <source>
        <dbReference type="SAM" id="Phobius"/>
    </source>
</evidence>
<sequence length="261" mass="28367">MEVKLVKIVTLFFLLGCIQAEISRSITKGLQKCFDKGGLNGVVNCAGLRTLNMIKALSEKDQLEVLPGIVLVKEVQPTVIPIIKQDELPENPTNQSEKILELLSNATVGLVSQRTLIVKLPKMDSEELSRALHEDEGRGRKKNKFGGFGGMMGPLILSIGAKLFALIAGVGILSAKALVVAKLALVISAILFIQYYFSNRGGSLPPFYNGGSYYPSVTYGTNNLGGWNPQYPYARSLEVASGTTDSYEGEQIAYNSYTQKK</sequence>
<dbReference type="Pfam" id="PF07898">
    <property type="entry name" value="DUF1676"/>
    <property type="match status" value="1"/>
</dbReference>
<keyword evidence="1" id="KW-0472">Membrane</keyword>
<dbReference type="PANTHER" id="PTHR21879">
    <property type="entry name" value="FI03362P-RELATED-RELATED"/>
    <property type="match status" value="1"/>
</dbReference>
<dbReference type="PANTHER" id="PTHR21879:SF17">
    <property type="entry name" value="LD24139P"/>
    <property type="match status" value="1"/>
</dbReference>
<dbReference type="AlphaFoldDB" id="A0ABD2MPL0"/>
<feature type="transmembrane region" description="Helical" evidence="1">
    <location>
        <begin position="151"/>
        <end position="172"/>
    </location>
</feature>